<comment type="caution">
    <text evidence="7">The sequence shown here is derived from an EMBL/GenBank/DDBJ whole genome shotgun (WGS) entry which is preliminary data.</text>
</comment>
<evidence type="ECO:0000256" key="3">
    <source>
        <dbReference type="ARBA" id="ARBA00022989"/>
    </source>
</evidence>
<gene>
    <name evidence="7" type="ORF">ACFQMA_14410</name>
</gene>
<feature type="transmembrane region" description="Helical" evidence="5">
    <location>
        <begin position="51"/>
        <end position="70"/>
    </location>
</feature>
<proteinExistence type="inferred from homology"/>
<dbReference type="EMBL" id="JBHTAS010000001">
    <property type="protein sequence ID" value="MFC7141014.1"/>
    <property type="molecule type" value="Genomic_DNA"/>
</dbReference>
<evidence type="ECO:0000256" key="4">
    <source>
        <dbReference type="ARBA" id="ARBA00023136"/>
    </source>
</evidence>
<evidence type="ECO:0000313" key="8">
    <source>
        <dbReference type="Proteomes" id="UP001596432"/>
    </source>
</evidence>
<dbReference type="PANTHER" id="PTHR42729">
    <property type="entry name" value="OLIGO/DIPEPTIDE TRANSPORT, PERMEASE PROTEIN (DPPC-2)"/>
    <property type="match status" value="1"/>
</dbReference>
<accession>A0ABD5Y117</accession>
<reference evidence="7 8" key="1">
    <citation type="journal article" date="2019" name="Int. J. Syst. Evol. Microbiol.">
        <title>The Global Catalogue of Microorganisms (GCM) 10K type strain sequencing project: providing services to taxonomists for standard genome sequencing and annotation.</title>
        <authorList>
            <consortium name="The Broad Institute Genomics Platform"/>
            <consortium name="The Broad Institute Genome Sequencing Center for Infectious Disease"/>
            <person name="Wu L."/>
            <person name="Ma J."/>
        </authorList>
    </citation>
    <scope>NUCLEOTIDE SEQUENCE [LARGE SCALE GENOMIC DNA]</scope>
    <source>
        <strain evidence="7 8">XZYJT29</strain>
    </source>
</reference>
<evidence type="ECO:0000313" key="7">
    <source>
        <dbReference type="EMBL" id="MFC7141014.1"/>
    </source>
</evidence>
<dbReference type="SUPFAM" id="SSF161098">
    <property type="entry name" value="MetI-like"/>
    <property type="match status" value="1"/>
</dbReference>
<dbReference type="CDD" id="cd06261">
    <property type="entry name" value="TM_PBP2"/>
    <property type="match status" value="1"/>
</dbReference>
<comment type="similarity">
    <text evidence="5">Belongs to the binding-protein-dependent transport system permease family.</text>
</comment>
<dbReference type="AlphaFoldDB" id="A0ABD5Y117"/>
<evidence type="ECO:0000256" key="2">
    <source>
        <dbReference type="ARBA" id="ARBA00022692"/>
    </source>
</evidence>
<dbReference type="Pfam" id="PF00528">
    <property type="entry name" value="BPD_transp_1"/>
    <property type="match status" value="1"/>
</dbReference>
<evidence type="ECO:0000256" key="1">
    <source>
        <dbReference type="ARBA" id="ARBA00004141"/>
    </source>
</evidence>
<feature type="transmembrane region" description="Helical" evidence="5">
    <location>
        <begin position="142"/>
        <end position="163"/>
    </location>
</feature>
<evidence type="ECO:0000256" key="5">
    <source>
        <dbReference type="RuleBase" id="RU363032"/>
    </source>
</evidence>
<organism evidence="7 8">
    <name type="scientific">Halosimplex aquaticum</name>
    <dbReference type="NCBI Taxonomy" id="3026162"/>
    <lineage>
        <taxon>Archaea</taxon>
        <taxon>Methanobacteriati</taxon>
        <taxon>Methanobacteriota</taxon>
        <taxon>Stenosarchaea group</taxon>
        <taxon>Halobacteria</taxon>
        <taxon>Halobacteriales</taxon>
        <taxon>Haloarculaceae</taxon>
        <taxon>Halosimplex</taxon>
    </lineage>
</organism>
<feature type="transmembrane region" description="Helical" evidence="5">
    <location>
        <begin position="175"/>
        <end position="195"/>
    </location>
</feature>
<keyword evidence="3 5" id="KW-1133">Transmembrane helix</keyword>
<comment type="subcellular location">
    <subcellularLocation>
        <location evidence="5">Cell membrane</location>
        <topology evidence="5">Multi-pass membrane protein</topology>
    </subcellularLocation>
    <subcellularLocation>
        <location evidence="1">Membrane</location>
        <topology evidence="1">Multi-pass membrane protein</topology>
    </subcellularLocation>
</comment>
<dbReference type="RefSeq" id="WP_274322107.1">
    <property type="nucleotide sequence ID" value="NZ_CP118158.1"/>
</dbReference>
<protein>
    <submittedName>
        <fullName evidence="7">ABC transporter permease</fullName>
    </submittedName>
</protein>
<dbReference type="Proteomes" id="UP001596432">
    <property type="component" value="Unassembled WGS sequence"/>
</dbReference>
<feature type="transmembrane region" description="Helical" evidence="5">
    <location>
        <begin position="269"/>
        <end position="287"/>
    </location>
</feature>
<sequence>MSDNTASPIRSLEEEYDGATNISRLDRWRTQIDLWVVAPARIMWEDTRTRIGALIIAFYVLMGTVGVVVTEAPVQNEGEPLVGMFPGGIVPTGENAWISGGQTVIGGVTVPWPEFYFPLGTDILGNSLLEMTVHATPAMLKMAFAGGVVTTLIGTAVGTVAGYKGGRTEQVLITAADIQMAIPGLPLLIVLAVALQPRDPLLVGFLLSVDAWAGLARQLHSQVLSLRNESYVEASRLMGFSSPPIIWDDVLPNIMPYVMINFMGNSIRVIHASVGLYFLGVLPFTTLNWGVMINMAYNRGGLLTWNAAHWLLIPIVAISLLGFGITLFSQGMDRLFNPKVRARYASSIDTDGTDAMNR</sequence>
<dbReference type="PROSITE" id="PS50928">
    <property type="entry name" value="ABC_TM1"/>
    <property type="match status" value="1"/>
</dbReference>
<evidence type="ECO:0000259" key="6">
    <source>
        <dbReference type="PROSITE" id="PS50928"/>
    </source>
</evidence>
<dbReference type="InterPro" id="IPR000515">
    <property type="entry name" value="MetI-like"/>
</dbReference>
<dbReference type="InterPro" id="IPR035906">
    <property type="entry name" value="MetI-like_sf"/>
</dbReference>
<name>A0ABD5Y117_9EURY</name>
<keyword evidence="5" id="KW-0813">Transport</keyword>
<keyword evidence="2 5" id="KW-0812">Transmembrane</keyword>
<dbReference type="Gene3D" id="1.10.3720.10">
    <property type="entry name" value="MetI-like"/>
    <property type="match status" value="1"/>
</dbReference>
<feature type="domain" description="ABC transmembrane type-1" evidence="6">
    <location>
        <begin position="136"/>
        <end position="322"/>
    </location>
</feature>
<keyword evidence="4 5" id="KW-0472">Membrane</keyword>
<dbReference type="GeneID" id="78821321"/>
<feature type="transmembrane region" description="Helical" evidence="5">
    <location>
        <begin position="307"/>
        <end position="329"/>
    </location>
</feature>
<dbReference type="PANTHER" id="PTHR42729:SF1">
    <property type="entry name" value="OLIGO_DIPEPTIDE TRANSPORT, PERMEASE PROTEIN (DPPC-2)"/>
    <property type="match status" value="1"/>
</dbReference>
<keyword evidence="8" id="KW-1185">Reference proteome</keyword>
<dbReference type="GO" id="GO:0005886">
    <property type="term" value="C:plasma membrane"/>
    <property type="evidence" value="ECO:0007669"/>
    <property type="project" value="UniProtKB-SubCell"/>
</dbReference>